<accession>G4TWG2</accession>
<keyword evidence="2" id="KW-1185">Reference proteome</keyword>
<comment type="caution">
    <text evidence="1">The sequence shown here is derived from an EMBL/GenBank/DDBJ whole genome shotgun (WGS) entry which is preliminary data.</text>
</comment>
<dbReference type="Proteomes" id="UP000007148">
    <property type="component" value="Unassembled WGS sequence"/>
</dbReference>
<dbReference type="AlphaFoldDB" id="G4TWG2"/>
<protein>
    <submittedName>
        <fullName evidence="1">Uncharacterized protein</fullName>
    </submittedName>
</protein>
<organism evidence="1 2">
    <name type="scientific">Serendipita indica (strain DSM 11827)</name>
    <name type="common">Root endophyte fungus</name>
    <name type="synonym">Piriformospora indica</name>
    <dbReference type="NCBI Taxonomy" id="1109443"/>
    <lineage>
        <taxon>Eukaryota</taxon>
        <taxon>Fungi</taxon>
        <taxon>Dikarya</taxon>
        <taxon>Basidiomycota</taxon>
        <taxon>Agaricomycotina</taxon>
        <taxon>Agaricomycetes</taxon>
        <taxon>Sebacinales</taxon>
        <taxon>Serendipitaceae</taxon>
        <taxon>Serendipita</taxon>
    </lineage>
</organism>
<dbReference type="EMBL" id="CAFZ01000492">
    <property type="protein sequence ID" value="CCA75655.1"/>
    <property type="molecule type" value="Genomic_DNA"/>
</dbReference>
<dbReference type="InParanoid" id="G4TWG2"/>
<sequence>MPPTNQPIKAVSGPKIAIENSPGLNKAGHGDQMNTVRTSAATGIETAAADDNVLETPAPTLDTVVTRNEFVEVAWTKSGEFTGLVNMPWPDWLTTPTSALPDGTATSLDLMPMEAQQVTISDIEGLTDEGSASQDSPNKETLTEYIGATWDDSSGIFTGHVHFAWPFDDATAELHLGHDLNH</sequence>
<dbReference type="HOGENOM" id="CLU_1661484_0_0_1"/>
<evidence type="ECO:0000313" key="1">
    <source>
        <dbReference type="EMBL" id="CCA75655.1"/>
    </source>
</evidence>
<name>G4TWG2_SERID</name>
<proteinExistence type="predicted"/>
<reference evidence="1 2" key="1">
    <citation type="journal article" date="2011" name="PLoS Pathog.">
        <title>Endophytic Life Strategies Decoded by Genome and Transcriptome Analyses of the Mutualistic Root Symbiont Piriformospora indica.</title>
        <authorList>
            <person name="Zuccaro A."/>
            <person name="Lahrmann U."/>
            <person name="Guldener U."/>
            <person name="Langen G."/>
            <person name="Pfiffi S."/>
            <person name="Biedenkopf D."/>
            <person name="Wong P."/>
            <person name="Samans B."/>
            <person name="Grimm C."/>
            <person name="Basiewicz M."/>
            <person name="Murat C."/>
            <person name="Martin F."/>
            <person name="Kogel K.H."/>
        </authorList>
    </citation>
    <scope>NUCLEOTIDE SEQUENCE [LARGE SCALE GENOMIC DNA]</scope>
    <source>
        <strain evidence="1 2">DSM 11827</strain>
    </source>
</reference>
<evidence type="ECO:0000313" key="2">
    <source>
        <dbReference type="Proteomes" id="UP000007148"/>
    </source>
</evidence>
<gene>
    <name evidence="1" type="ORF">PIIN_09645</name>
</gene>